<dbReference type="InterPro" id="IPR011706">
    <property type="entry name" value="Cu-oxidase_C"/>
</dbReference>
<dbReference type="AlphaFoldDB" id="A0A8J5RDF4"/>
<evidence type="ECO:0000256" key="2">
    <source>
        <dbReference type="SAM" id="MobiDB-lite"/>
    </source>
</evidence>
<dbReference type="Proteomes" id="UP000729402">
    <property type="component" value="Unassembled WGS sequence"/>
</dbReference>
<name>A0A8J5RDF4_ZIZPA</name>
<reference evidence="4" key="1">
    <citation type="journal article" date="2021" name="bioRxiv">
        <title>Whole Genome Assembly and Annotation of Northern Wild Rice, Zizania palustris L., Supports a Whole Genome Duplication in the Zizania Genus.</title>
        <authorList>
            <person name="Haas M."/>
            <person name="Kono T."/>
            <person name="Macchietto M."/>
            <person name="Millas R."/>
            <person name="McGilp L."/>
            <person name="Shao M."/>
            <person name="Duquette J."/>
            <person name="Hirsch C.N."/>
            <person name="Kimball J."/>
        </authorList>
    </citation>
    <scope>NUCLEOTIDE SEQUENCE</scope>
    <source>
        <tissue evidence="4">Fresh leaf tissue</tissue>
    </source>
</reference>
<gene>
    <name evidence="4" type="ORF">GUJ93_ZPchr0216g11340</name>
</gene>
<dbReference type="PANTHER" id="PTHR11709">
    <property type="entry name" value="MULTI-COPPER OXIDASE"/>
    <property type="match status" value="1"/>
</dbReference>
<dbReference type="GO" id="GO:0005507">
    <property type="term" value="F:copper ion binding"/>
    <property type="evidence" value="ECO:0007669"/>
    <property type="project" value="InterPro"/>
</dbReference>
<accession>A0A8J5RDF4</accession>
<feature type="region of interest" description="Disordered" evidence="2">
    <location>
        <begin position="144"/>
        <end position="165"/>
    </location>
</feature>
<comment type="caution">
    <text evidence="4">The sequence shown here is derived from an EMBL/GenBank/DDBJ whole genome shotgun (WGS) entry which is preliminary data.</text>
</comment>
<comment type="similarity">
    <text evidence="1">Belongs to the multicopper oxidase family.</text>
</comment>
<proteinExistence type="inferred from homology"/>
<dbReference type="PANTHER" id="PTHR11709:SF67">
    <property type="entry name" value="LACCASE-11-RELATED"/>
    <property type="match status" value="1"/>
</dbReference>
<evidence type="ECO:0000313" key="4">
    <source>
        <dbReference type="EMBL" id="KAG8043285.1"/>
    </source>
</evidence>
<dbReference type="OrthoDB" id="2121828at2759"/>
<protein>
    <recommendedName>
        <fullName evidence="3">Plastocyanin-like domain-containing protein</fullName>
    </recommendedName>
</protein>
<keyword evidence="5" id="KW-1185">Reference proteome</keyword>
<evidence type="ECO:0000313" key="5">
    <source>
        <dbReference type="Proteomes" id="UP000729402"/>
    </source>
</evidence>
<feature type="domain" description="Plastocyanin-like" evidence="3">
    <location>
        <begin position="28"/>
        <end position="131"/>
    </location>
</feature>
<dbReference type="GO" id="GO:0016491">
    <property type="term" value="F:oxidoreductase activity"/>
    <property type="evidence" value="ECO:0007669"/>
    <property type="project" value="InterPro"/>
</dbReference>
<evidence type="ECO:0000259" key="3">
    <source>
        <dbReference type="Pfam" id="PF07731"/>
    </source>
</evidence>
<reference evidence="4" key="2">
    <citation type="submission" date="2021-02" db="EMBL/GenBank/DDBJ databases">
        <authorList>
            <person name="Kimball J.A."/>
            <person name="Haas M.W."/>
            <person name="Macchietto M."/>
            <person name="Kono T."/>
            <person name="Duquette J."/>
            <person name="Shao M."/>
        </authorList>
    </citation>
    <scope>NUCLEOTIDE SEQUENCE</scope>
    <source>
        <tissue evidence="4">Fresh leaf tissue</tissue>
    </source>
</reference>
<sequence>MPKTSLLQAHYQRRYNGVLMAHFPTAPHRSFNYTGTPPNNTFVTHGTRVVPLKFNTTVEVVLQETSIQCAESHPLHLHGYDFFIAGTGFDNFDASNDTTKYNLVDPVQRNTISVATAGWVAIRFIADNTGEMALPDALQGEENATKRATRVRKPSKRYSGPEWVV</sequence>
<evidence type="ECO:0000256" key="1">
    <source>
        <dbReference type="ARBA" id="ARBA00010609"/>
    </source>
</evidence>
<dbReference type="EMBL" id="JAAALK010000969">
    <property type="protein sequence ID" value="KAG8043285.1"/>
    <property type="molecule type" value="Genomic_DNA"/>
</dbReference>
<dbReference type="InterPro" id="IPR045087">
    <property type="entry name" value="Cu-oxidase_fam"/>
</dbReference>
<organism evidence="4 5">
    <name type="scientific">Zizania palustris</name>
    <name type="common">Northern wild rice</name>
    <dbReference type="NCBI Taxonomy" id="103762"/>
    <lineage>
        <taxon>Eukaryota</taxon>
        <taxon>Viridiplantae</taxon>
        <taxon>Streptophyta</taxon>
        <taxon>Embryophyta</taxon>
        <taxon>Tracheophyta</taxon>
        <taxon>Spermatophyta</taxon>
        <taxon>Magnoliopsida</taxon>
        <taxon>Liliopsida</taxon>
        <taxon>Poales</taxon>
        <taxon>Poaceae</taxon>
        <taxon>BOP clade</taxon>
        <taxon>Oryzoideae</taxon>
        <taxon>Oryzeae</taxon>
        <taxon>Zizaniinae</taxon>
        <taxon>Zizania</taxon>
    </lineage>
</organism>
<dbReference type="Pfam" id="PF07731">
    <property type="entry name" value="Cu-oxidase_2"/>
    <property type="match status" value="1"/>
</dbReference>
<feature type="compositionally biased region" description="Basic residues" evidence="2">
    <location>
        <begin position="147"/>
        <end position="156"/>
    </location>
</feature>